<dbReference type="Proteomes" id="UP000177029">
    <property type="component" value="Unassembled WGS sequence"/>
</dbReference>
<organism evidence="2 3">
    <name type="scientific">Candidatus Wolfebacteria bacterium RIFCSPHIGHO2_01_FULL_48_22</name>
    <dbReference type="NCBI Taxonomy" id="1802555"/>
    <lineage>
        <taxon>Bacteria</taxon>
        <taxon>Candidatus Wolfeibacteriota</taxon>
    </lineage>
</organism>
<dbReference type="PROSITE" id="PS51354">
    <property type="entry name" value="GLUTAREDOXIN_2"/>
    <property type="match status" value="1"/>
</dbReference>
<dbReference type="AlphaFoldDB" id="A0A1F8DVA9"/>
<dbReference type="Pfam" id="PF00462">
    <property type="entry name" value="Glutaredoxin"/>
    <property type="match status" value="1"/>
</dbReference>
<accession>A0A1F8DVA9</accession>
<dbReference type="PANTHER" id="PTHR34386:SF1">
    <property type="entry name" value="GLUTAREDOXIN-LIKE PROTEIN NRDH"/>
    <property type="match status" value="1"/>
</dbReference>
<name>A0A1F8DVA9_9BACT</name>
<dbReference type="EMBL" id="MGIP01000002">
    <property type="protein sequence ID" value="OGM92366.1"/>
    <property type="molecule type" value="Genomic_DNA"/>
</dbReference>
<proteinExistence type="predicted"/>
<evidence type="ECO:0000313" key="2">
    <source>
        <dbReference type="EMBL" id="OGM92366.1"/>
    </source>
</evidence>
<evidence type="ECO:0000313" key="3">
    <source>
        <dbReference type="Proteomes" id="UP000177029"/>
    </source>
</evidence>
<dbReference type="InterPro" id="IPR011911">
    <property type="entry name" value="GlrX_YruB"/>
</dbReference>
<comment type="caution">
    <text evidence="2">The sequence shown here is derived from an EMBL/GenBank/DDBJ whole genome shotgun (WGS) entry which is preliminary data.</text>
</comment>
<dbReference type="CDD" id="cd02976">
    <property type="entry name" value="NrdH"/>
    <property type="match status" value="1"/>
</dbReference>
<evidence type="ECO:0000259" key="1">
    <source>
        <dbReference type="Pfam" id="PF00462"/>
    </source>
</evidence>
<dbReference type="GO" id="GO:0009055">
    <property type="term" value="F:electron transfer activity"/>
    <property type="evidence" value="ECO:0007669"/>
    <property type="project" value="TreeGrafter"/>
</dbReference>
<gene>
    <name evidence="2" type="ORF">A2755_01200</name>
</gene>
<protein>
    <submittedName>
        <fullName evidence="2">NrdH-redoxin</fullName>
    </submittedName>
</protein>
<sequence length="76" mass="8510">MVTIYSTTHCPYCKMAKDYFTQHNVEYKDINVEQDDAAAADMIKKSGQMGVPVIDIDGTIIVGFDRGSIDEILHLQ</sequence>
<dbReference type="InterPro" id="IPR002109">
    <property type="entry name" value="Glutaredoxin"/>
</dbReference>
<dbReference type="InterPro" id="IPR036249">
    <property type="entry name" value="Thioredoxin-like_sf"/>
</dbReference>
<dbReference type="Gene3D" id="3.40.30.10">
    <property type="entry name" value="Glutaredoxin"/>
    <property type="match status" value="1"/>
</dbReference>
<dbReference type="NCBIfam" id="TIGR02196">
    <property type="entry name" value="GlrX_YruB"/>
    <property type="match status" value="1"/>
</dbReference>
<reference evidence="2 3" key="1">
    <citation type="journal article" date="2016" name="Nat. Commun.">
        <title>Thousands of microbial genomes shed light on interconnected biogeochemical processes in an aquifer system.</title>
        <authorList>
            <person name="Anantharaman K."/>
            <person name="Brown C.T."/>
            <person name="Hug L.A."/>
            <person name="Sharon I."/>
            <person name="Castelle C.J."/>
            <person name="Probst A.J."/>
            <person name="Thomas B.C."/>
            <person name="Singh A."/>
            <person name="Wilkins M.J."/>
            <person name="Karaoz U."/>
            <person name="Brodie E.L."/>
            <person name="Williams K.H."/>
            <person name="Hubbard S.S."/>
            <person name="Banfield J.F."/>
        </authorList>
    </citation>
    <scope>NUCLEOTIDE SEQUENCE [LARGE SCALE GENOMIC DNA]</scope>
</reference>
<feature type="domain" description="Glutaredoxin" evidence="1">
    <location>
        <begin position="2"/>
        <end position="61"/>
    </location>
</feature>
<dbReference type="SUPFAM" id="SSF52833">
    <property type="entry name" value="Thioredoxin-like"/>
    <property type="match status" value="1"/>
</dbReference>
<dbReference type="PANTHER" id="PTHR34386">
    <property type="entry name" value="GLUTAREDOXIN"/>
    <property type="match status" value="1"/>
</dbReference>
<dbReference type="GO" id="GO:0045454">
    <property type="term" value="P:cell redox homeostasis"/>
    <property type="evidence" value="ECO:0007669"/>
    <property type="project" value="TreeGrafter"/>
</dbReference>
<dbReference type="InterPro" id="IPR051548">
    <property type="entry name" value="Grx-like_ET"/>
</dbReference>
<dbReference type="STRING" id="1802555.A2755_01200"/>